<reference evidence="2 3" key="1">
    <citation type="journal article" date="2015" name="Sci. Rep.">
        <title>The genome of Leishmania panamensis: insights into genomics of the L. (Viannia) subgenus.</title>
        <authorList>
            <person name="Llanes A."/>
            <person name="Restrepo C.M."/>
            <person name="Vecchio G.D."/>
            <person name="Anguizola F.J."/>
            <person name="Lleonart R."/>
        </authorList>
    </citation>
    <scope>NUCLEOTIDE SEQUENCE [LARGE SCALE GENOMIC DNA]</scope>
    <source>
        <strain evidence="2 3">MHOM/PA/94/PSC-1</strain>
    </source>
</reference>
<dbReference type="VEuPathDB" id="TriTrypDB:LPMP_110660"/>
<feature type="region of interest" description="Disordered" evidence="1">
    <location>
        <begin position="601"/>
        <end position="631"/>
    </location>
</feature>
<name>A0A088RJU2_LEIPA</name>
<feature type="region of interest" description="Disordered" evidence="1">
    <location>
        <begin position="1574"/>
        <end position="1598"/>
    </location>
</feature>
<gene>
    <name evidence="2" type="ORF">LPMP_110660</name>
</gene>
<feature type="region of interest" description="Disordered" evidence="1">
    <location>
        <begin position="421"/>
        <end position="441"/>
    </location>
</feature>
<feature type="compositionally biased region" description="Low complexity" evidence="1">
    <location>
        <begin position="1641"/>
        <end position="1656"/>
    </location>
</feature>
<dbReference type="eggNOG" id="ENOG502SKIW">
    <property type="taxonomic scope" value="Eukaryota"/>
</dbReference>
<feature type="region of interest" description="Disordered" evidence="1">
    <location>
        <begin position="1538"/>
        <end position="1557"/>
    </location>
</feature>
<dbReference type="GeneID" id="22572931"/>
<protein>
    <submittedName>
        <fullName evidence="2">Uncharacterized protein</fullName>
    </submittedName>
</protein>
<evidence type="ECO:0000313" key="2">
    <source>
        <dbReference type="EMBL" id="AIN96262.1"/>
    </source>
</evidence>
<evidence type="ECO:0000256" key="1">
    <source>
        <dbReference type="SAM" id="MobiDB-lite"/>
    </source>
</evidence>
<organism evidence="2 3">
    <name type="scientific">Leishmania panamensis</name>
    <dbReference type="NCBI Taxonomy" id="5679"/>
    <lineage>
        <taxon>Eukaryota</taxon>
        <taxon>Discoba</taxon>
        <taxon>Euglenozoa</taxon>
        <taxon>Kinetoplastea</taxon>
        <taxon>Metakinetoplastina</taxon>
        <taxon>Trypanosomatida</taxon>
        <taxon>Trypanosomatidae</taxon>
        <taxon>Leishmaniinae</taxon>
        <taxon>Leishmania</taxon>
        <taxon>Leishmania guyanensis species complex</taxon>
    </lineage>
</organism>
<evidence type="ECO:0000313" key="3">
    <source>
        <dbReference type="Proteomes" id="UP000063063"/>
    </source>
</evidence>
<feature type="compositionally biased region" description="Low complexity" evidence="1">
    <location>
        <begin position="1320"/>
        <end position="1336"/>
    </location>
</feature>
<feature type="region of interest" description="Disordered" evidence="1">
    <location>
        <begin position="984"/>
        <end position="1003"/>
    </location>
</feature>
<dbReference type="Proteomes" id="UP000063063">
    <property type="component" value="Chromosome 11"/>
</dbReference>
<feature type="region of interest" description="Disordered" evidence="1">
    <location>
        <begin position="1203"/>
        <end position="1232"/>
    </location>
</feature>
<accession>A0A088RJU2</accession>
<dbReference type="VEuPathDB" id="TriTrypDB:LPAL13_110010300"/>
<dbReference type="KEGG" id="lpan:LPMP_110660"/>
<dbReference type="OrthoDB" id="267394at2759"/>
<dbReference type="EMBL" id="CP009380">
    <property type="protein sequence ID" value="AIN96262.1"/>
    <property type="molecule type" value="Genomic_DNA"/>
</dbReference>
<feature type="compositionally biased region" description="Polar residues" evidence="1">
    <location>
        <begin position="427"/>
        <end position="436"/>
    </location>
</feature>
<feature type="region of interest" description="Disordered" evidence="1">
    <location>
        <begin position="1298"/>
        <end position="1343"/>
    </location>
</feature>
<dbReference type="RefSeq" id="XP_010696915.1">
    <property type="nucleotide sequence ID" value="XM_010698613.1"/>
</dbReference>
<proteinExistence type="predicted"/>
<feature type="region of interest" description="Disordered" evidence="1">
    <location>
        <begin position="1380"/>
        <end position="1416"/>
    </location>
</feature>
<feature type="compositionally biased region" description="Polar residues" evidence="1">
    <location>
        <begin position="1298"/>
        <end position="1312"/>
    </location>
</feature>
<feature type="compositionally biased region" description="Low complexity" evidence="1">
    <location>
        <begin position="1380"/>
        <end position="1400"/>
    </location>
</feature>
<sequence length="1951" mass="202848">MDDRLIMASQARSSLLDGAAGLPPSLPQRQTTEMETGNHIVHILRALQQLQPRVPGPSSTSSHLSNESKFEDGAAAWMCSHLDQLWESIASSTTTAPSADVNTTASTPTHPRTRLILQLLTLDVIRQERRRGASSLAPPLHSSVLSATPFLGAPSVAPSPVFAVSAPAACSSLRCIASCYHHTRFEKGGLPLVHHWLWQRAAALPSGLVVSRSPYGDLSALMMEWATLALPAWRDSSEEMQWRRECEEALRLAHVSAAAAKACSLINPAEGAREVKETSTAVPDLAQQSIAGAVHTVVANSVSSLNSNQEAPIPQVKDVNDKAVTAPSLATVPGPLLTSAADGTAPSRSRRVLRLVVGATTTNPADVQQVGLTIANTAAVTPLPSPSLESEETQVKKTLGGLTSAPGNLGALLMKLPPQPQAVDTPAMSSANATDGDNSDVGVNKRLAIQLSRSSSSGSAIPPGAATDATPIIAGPSCSTAVSNVEVGVARRPLMPLSDEDVMDEDDEAQGLMIGAKGCALDVSVPVSPAVEAGENIGVCMQSRLRRWRRLAPVVLDAPPGSEAAQNALAVLQALGFATTGESERVDKSLIELTRSCCSAQSSGRSLKGPKVSPLCRSSQSAAHAPTPRSPLGRLPPLLAAHAWLVDTSLRSSWLAHIIAVPSLESSLAVGDGGSELCPKDEQTALVSSRDPQTTPLPVSSLPPSFSVHCRPDTLPRLQLPEASPALPCIALADHRVFTMLDELLWCPHTSARAFLLHFEENLHEYLCYPLAGVCTGVTTAAAPTGSAVCQSHQQLGQGELVAGSHDTFAPRLLTLSAWKAYLELRYGKAHLRHPKRLHHSLSTAVTTTKAAAFITSDDQHAKPSFAAAAAAATRATAGGSHSTDQCEARELIAEDEAAPQPKVASVPASAAAVVARTPLSPFVIEASAASSSATASTTTYAALMDVAAMVFLAELRRVGAIAMVEKARSTVQSLQARHARCSAGQLHKSAQQRRGDSGDSAESVMGVKLASLTEGMRQCPSATAGAADASCFKAVQDGCGVSVSSLQALLEDIVESDTTLLSYVCRWLAPVTLPSVVATTNNTQDSRRDVAHDKYSLVTAAARLWLALVTVLSLGESATAQYVRSVLMSPPCLPAIPFSPFPTLANTEGTAAETVGVSSPAMRTSLAPFTMPTLFRSTLEDLYQEECAAAAAAAAAAVADSEHSPPCRQSSPPLCGPGSLTGERDPVRRASASCRAAPTFVATATLQGREHVTPATQDTLALSAAVALRHPRVILRQLHFLWQLSYGKNYDANMTKTDSSSHRTTALNSTIPAPPDTEGTAASSRRAAGAAGYRGTAKDAGDKTVPSFKEEFAARVASLVECVELASLAGLPPPLAASLMPSRPSSSAAPAEASSGALSEDASVSSMRQCPTTSSTSAASAPAVVALLQQPCSAVDFPPLSPPAAGPASTVTAPAASIRLRLQLSSKPSSSSSVTAAVGAFKSQATDGVKRSRELHGMGDTDLSVTELAVLSSSAGVVAGSSQPSKLHRVDNVATRSLPLRSHSGRRAPPLPPPPLESLGELHVRWAEEVQGRSSAMRFSLEPSTTTSSGETGGGKSRMTRSVLLLSVVVDALWDVLQHVHARMPGVALGPPHVSGGDGPVPASDPSAVTSASSSALVRDAKETAGGASVRRTLLLLPVSSAYRALQRLWQAINLPTISECDVTAPSETGTLFLTGGAAVNHPRLDVVLPATASSGLTPAVDLRVYTSLTASLRGVVCLVLGYAVHECLQAIWRMWCAPCTTHESVAATASCAMASSDSAPPSPCAPFPPLYGSYAWLAGQLSALYEHVLQPLNRILKVPVLVVNGMEPIGDYGASDVVGGDRHVLAAPAVLPLRQPSVAHAETLTTAAWLTYSPLGLVLLPAVIRQLDAAMPPLPRGECAVTSGGLHTLNAREAWARVKAALQQAGVQA</sequence>
<feature type="region of interest" description="Disordered" evidence="1">
    <location>
        <begin position="1632"/>
        <end position="1656"/>
    </location>
</feature>
<keyword evidence="3" id="KW-1185">Reference proteome</keyword>